<protein>
    <recommendedName>
        <fullName evidence="3">Anti-sigma-M factor RsmA</fullName>
    </recommendedName>
</protein>
<sequence length="249" mass="25338">MNGSTPRVPSDGPIPADLLADLQAGLLDDATAADVRRRVRTDPVAGPQARSTLAALARVRRDLRELGADSQSAPPVPAEVSARLSEVLRAEPAPAPPARRWKSLAAVAGVTAATAAAVLGVAVLLHPAGEVASTRVSLGQITVSPPRSGVGLSESQILGLLSKPPDLGPLTDEKRRTTCLATLGYPTGIEILGAQPIEAAGQPGVLVVVPPNPPDPPESVVAVVLPADCAAGHTGPLAQTVVKRPVKRP</sequence>
<keyword evidence="2" id="KW-1185">Reference proteome</keyword>
<comment type="caution">
    <text evidence="1">The sequence shown here is derived from an EMBL/GenBank/DDBJ whole genome shotgun (WGS) entry which is preliminary data.</text>
</comment>
<dbReference type="EMBL" id="MLHV01000015">
    <property type="protein sequence ID" value="OHT97212.1"/>
    <property type="molecule type" value="Genomic_DNA"/>
</dbReference>
<evidence type="ECO:0000313" key="1">
    <source>
        <dbReference type="EMBL" id="OHT97212.1"/>
    </source>
</evidence>
<proteinExistence type="predicted"/>
<reference evidence="1 2" key="1">
    <citation type="submission" date="2016-10" db="EMBL/GenBank/DDBJ databases">
        <title>Evaluation of Human, Animal and Environmental Mycobacterium chelonae Isolates by Core Genome Phylogenomic Analysis, Targeted Gene Comparison, and Anti-microbial Susceptibility Patterns: A Tale of Mistaken Identities.</title>
        <authorList>
            <person name="Fogelson S.B."/>
            <person name="Camus A.C."/>
            <person name="Lorenz W."/>
            <person name="Vasireddy R."/>
            <person name="Vasireddy S."/>
            <person name="Smith T."/>
            <person name="Brown-Elliott B.A."/>
            <person name="Wallace R.J.Jr."/>
            <person name="Hasan N.A."/>
            <person name="Reischl U."/>
            <person name="Sanchez S."/>
        </authorList>
    </citation>
    <scope>NUCLEOTIDE SEQUENCE [LARGE SCALE GENOMIC DNA]</scope>
    <source>
        <strain evidence="1 2">24999</strain>
    </source>
</reference>
<dbReference type="OrthoDB" id="4762032at2"/>
<dbReference type="RefSeq" id="WP_070945584.1">
    <property type="nucleotide sequence ID" value="NZ_MLHV01000015.1"/>
</dbReference>
<dbReference type="STRING" id="1908205.BKG60_30415"/>
<evidence type="ECO:0000313" key="2">
    <source>
        <dbReference type="Proteomes" id="UP000179636"/>
    </source>
</evidence>
<accession>A0A1S1K0V1</accession>
<organism evidence="1 2">
    <name type="scientific">Mycobacterium syngnathidarum</name>
    <dbReference type="NCBI Taxonomy" id="1908205"/>
    <lineage>
        <taxon>Bacteria</taxon>
        <taxon>Bacillati</taxon>
        <taxon>Actinomycetota</taxon>
        <taxon>Actinomycetes</taxon>
        <taxon>Mycobacteriales</taxon>
        <taxon>Mycobacteriaceae</taxon>
        <taxon>Mycobacterium</taxon>
    </lineage>
</organism>
<gene>
    <name evidence="1" type="ORF">BKG61_16840</name>
</gene>
<dbReference type="Proteomes" id="UP000179636">
    <property type="component" value="Unassembled WGS sequence"/>
</dbReference>
<dbReference type="AlphaFoldDB" id="A0A1S1K0V1"/>
<name>A0A1S1K0V1_9MYCO</name>
<evidence type="ECO:0008006" key="3">
    <source>
        <dbReference type="Google" id="ProtNLM"/>
    </source>
</evidence>